<keyword evidence="4" id="KW-0862">Zinc</keyword>
<gene>
    <name evidence="6" type="ORF">Rifp1Sym_bv00020</name>
</gene>
<evidence type="ECO:0000256" key="1">
    <source>
        <dbReference type="ARBA" id="ARBA00001947"/>
    </source>
</evidence>
<evidence type="ECO:0000313" key="6">
    <source>
        <dbReference type="EMBL" id="EGV51101.1"/>
    </source>
</evidence>
<keyword evidence="3" id="KW-0378">Hydrolase</keyword>
<dbReference type="AlphaFoldDB" id="G2DE31"/>
<keyword evidence="2" id="KW-0479">Metal-binding</keyword>
<accession>G2DE31</accession>
<evidence type="ECO:0000256" key="2">
    <source>
        <dbReference type="ARBA" id="ARBA00022723"/>
    </source>
</evidence>
<evidence type="ECO:0000256" key="3">
    <source>
        <dbReference type="ARBA" id="ARBA00022801"/>
    </source>
</evidence>
<evidence type="ECO:0000259" key="5">
    <source>
        <dbReference type="Pfam" id="PF24827"/>
    </source>
</evidence>
<protein>
    <submittedName>
        <fullName evidence="6">Succinylglutamate desuccinylase/aspartoacylase</fullName>
    </submittedName>
</protein>
<dbReference type="GO" id="GO:0046872">
    <property type="term" value="F:metal ion binding"/>
    <property type="evidence" value="ECO:0007669"/>
    <property type="project" value="UniProtKB-KW"/>
</dbReference>
<organism evidence="6 7">
    <name type="scientific">endosymbiont of Riftia pachyptila</name>
    <name type="common">vent Ph05</name>
    <dbReference type="NCBI Taxonomy" id="1048808"/>
    <lineage>
        <taxon>Bacteria</taxon>
        <taxon>Pseudomonadati</taxon>
        <taxon>Pseudomonadota</taxon>
        <taxon>Gammaproteobacteria</taxon>
        <taxon>sulfur-oxidizing symbionts</taxon>
    </lineage>
</organism>
<feature type="domain" description="Succinylglutamate desuccinylase/Aspartoacylase catalytic" evidence="5">
    <location>
        <begin position="50"/>
        <end position="198"/>
    </location>
</feature>
<dbReference type="SUPFAM" id="SSF53187">
    <property type="entry name" value="Zn-dependent exopeptidases"/>
    <property type="match status" value="1"/>
</dbReference>
<proteinExistence type="predicted"/>
<dbReference type="Pfam" id="PF24827">
    <property type="entry name" value="AstE_AspA_cat"/>
    <property type="match status" value="1"/>
</dbReference>
<sequence>MQGSMLKQAFSIPDGLLDRQADQLASLLEGPTLLHLPGARPDPLFVSVLMHGNETVGWEAIRQLLRRYAGGRELPRALSLFIGNLTAAAQGVRRLPGQPDYNRVWPGSEAQGLPEQRLMQQVVEEMRRRQPFASVDIHNNTGLNPHYACVNRIEPRFLHLAALFGRTVVYFLRPRGVTSMAMAELCPSVTLECGRVGESRGVEHAMDYLDACLHLAEHPQHPMAEHDIDLFHTVAQVKIREEASIGFDGAVGDIVFHSDIDHMNFRELPVGTALAHIGPIGTKLLDVRDERGIDRTERYFHVEDGELRLRTAVMPSMLTTDASIIRQDCLCYLMERYDNHLHEGD</sequence>
<keyword evidence="7" id="KW-1185">Reference proteome</keyword>
<comment type="caution">
    <text evidence="6">The sequence shown here is derived from an EMBL/GenBank/DDBJ whole genome shotgun (WGS) entry which is preliminary data.</text>
</comment>
<dbReference type="Gene3D" id="3.40.630.10">
    <property type="entry name" value="Zn peptidases"/>
    <property type="match status" value="1"/>
</dbReference>
<dbReference type="Proteomes" id="UP000004491">
    <property type="component" value="Unassembled WGS sequence"/>
</dbReference>
<dbReference type="EMBL" id="AFOC01000049">
    <property type="protein sequence ID" value="EGV51101.1"/>
    <property type="molecule type" value="Genomic_DNA"/>
</dbReference>
<dbReference type="GO" id="GO:0016788">
    <property type="term" value="F:hydrolase activity, acting on ester bonds"/>
    <property type="evidence" value="ECO:0007669"/>
    <property type="project" value="InterPro"/>
</dbReference>
<evidence type="ECO:0000313" key="7">
    <source>
        <dbReference type="Proteomes" id="UP000004491"/>
    </source>
</evidence>
<evidence type="ECO:0000256" key="4">
    <source>
        <dbReference type="ARBA" id="ARBA00022833"/>
    </source>
</evidence>
<dbReference type="InterPro" id="IPR055438">
    <property type="entry name" value="AstE_AspA_cat"/>
</dbReference>
<dbReference type="CDD" id="cd06256">
    <property type="entry name" value="M14_ASTE_ASPA-like"/>
    <property type="match status" value="1"/>
</dbReference>
<comment type="cofactor">
    <cofactor evidence="1">
        <name>Zn(2+)</name>
        <dbReference type="ChEBI" id="CHEBI:29105"/>
    </cofactor>
</comment>
<dbReference type="PATRIC" id="fig|1048808.3.peg.1870"/>
<reference evidence="6" key="1">
    <citation type="journal article" date="2011" name="ISME J.">
        <title>The endosymbionts of the deep-sea tubeworms Riftia pachyptila and Tevnia jerichonana share an identical physiology as revealed by proteogenomic analyses.</title>
        <authorList>
            <person name="Gardebrecht A."/>
            <person name="Markert S."/>
            <person name="Felbeck H."/>
            <person name="Thuermer A."/>
            <person name="Albrecht D."/>
            <person name="Wollherr A."/>
            <person name="Kabisch J."/>
            <person name="Lehmann R."/>
            <person name="Daniel R."/>
            <person name="Liesegang H."/>
            <person name="Hecker M."/>
            <person name="Sievert S.M."/>
            <person name="Schweder T."/>
        </authorList>
    </citation>
    <scope>NUCLEOTIDE SEQUENCE [LARGE SCALE GENOMIC DNA]</scope>
</reference>
<name>G2DE31_9GAMM</name>